<dbReference type="RefSeq" id="WP_090258316.1">
    <property type="nucleotide sequence ID" value="NZ_FOIR01000002.1"/>
</dbReference>
<dbReference type="STRING" id="1267423.SAMN05216290_1862"/>
<evidence type="ECO:0000259" key="1">
    <source>
        <dbReference type="Pfam" id="PF00535"/>
    </source>
</evidence>
<dbReference type="OrthoDB" id="6307329at2"/>
<evidence type="ECO:0000313" key="2">
    <source>
        <dbReference type="EMBL" id="SEW19978.1"/>
    </source>
</evidence>
<protein>
    <submittedName>
        <fullName evidence="2">Glycosyltransferase involved in cell wall bisynthesis</fullName>
    </submittedName>
</protein>
<gene>
    <name evidence="2" type="ORF">SAMN05216290_1862</name>
</gene>
<dbReference type="GO" id="GO:0016758">
    <property type="term" value="F:hexosyltransferase activity"/>
    <property type="evidence" value="ECO:0007669"/>
    <property type="project" value="UniProtKB-ARBA"/>
</dbReference>
<dbReference type="SUPFAM" id="SSF53448">
    <property type="entry name" value="Nucleotide-diphospho-sugar transferases"/>
    <property type="match status" value="1"/>
</dbReference>
<dbReference type="Pfam" id="PF00535">
    <property type="entry name" value="Glycos_transf_2"/>
    <property type="match status" value="1"/>
</dbReference>
<reference evidence="3" key="1">
    <citation type="submission" date="2016-10" db="EMBL/GenBank/DDBJ databases">
        <authorList>
            <person name="Varghese N."/>
            <person name="Submissions S."/>
        </authorList>
    </citation>
    <scope>NUCLEOTIDE SEQUENCE [LARGE SCALE GENOMIC DNA]</scope>
    <source>
        <strain evidence="3">CGMCC 1.12402</strain>
    </source>
</reference>
<sequence length="332" mass="38713">MGEAPIIVSIIMPVKNAGKYIEECLRAIKCQTFSFWELIAVIDHSTDKSEDIIRAFQLEDQRIQPFQNNAKGIIPALQLALKQAKGQYITRMDADDIMPKDRLQLMVEAMHSAAPKTVVTGKVKYFSDSEVSDGYLDYQNWLNDRIDQQDHWQWIYRECVIASPNWMVRKEDLNLSNLEYPEDYDLVFDWYAKGFKIGTLSATTLLWREHPARTSRNSENYQQEAFFRLKLKHFLSLDYTEKPLVLWGTGIKGKLSASILLAHNIDFIWMDLNTDTQTVEDKQLPVHKFTKIEQISDFQLLIAVYPSEEEMQSLTNYLTSLKLTHGKHYWFL</sequence>
<dbReference type="EMBL" id="FOIR01000002">
    <property type="protein sequence ID" value="SEW19978.1"/>
    <property type="molecule type" value="Genomic_DNA"/>
</dbReference>
<dbReference type="PANTHER" id="PTHR22916">
    <property type="entry name" value="GLYCOSYLTRANSFERASE"/>
    <property type="match status" value="1"/>
</dbReference>
<keyword evidence="2" id="KW-0808">Transferase</keyword>
<dbReference type="InterPro" id="IPR001173">
    <property type="entry name" value="Glyco_trans_2-like"/>
</dbReference>
<feature type="domain" description="Glycosyltransferase 2-like" evidence="1">
    <location>
        <begin position="9"/>
        <end position="159"/>
    </location>
</feature>
<organism evidence="2 3">
    <name type="scientific">Roseivirga pacifica</name>
    <dbReference type="NCBI Taxonomy" id="1267423"/>
    <lineage>
        <taxon>Bacteria</taxon>
        <taxon>Pseudomonadati</taxon>
        <taxon>Bacteroidota</taxon>
        <taxon>Cytophagia</taxon>
        <taxon>Cytophagales</taxon>
        <taxon>Roseivirgaceae</taxon>
        <taxon>Roseivirga</taxon>
    </lineage>
</organism>
<dbReference type="AlphaFoldDB" id="A0A1I0PZD2"/>
<keyword evidence="3" id="KW-1185">Reference proteome</keyword>
<dbReference type="Proteomes" id="UP000199437">
    <property type="component" value="Unassembled WGS sequence"/>
</dbReference>
<accession>A0A1I0PZD2</accession>
<dbReference type="PANTHER" id="PTHR22916:SF3">
    <property type="entry name" value="UDP-GLCNAC:BETAGAL BETA-1,3-N-ACETYLGLUCOSAMINYLTRANSFERASE-LIKE PROTEIN 1"/>
    <property type="match status" value="1"/>
</dbReference>
<dbReference type="Gene3D" id="3.90.550.10">
    <property type="entry name" value="Spore Coat Polysaccharide Biosynthesis Protein SpsA, Chain A"/>
    <property type="match status" value="1"/>
</dbReference>
<proteinExistence type="predicted"/>
<dbReference type="GeneID" id="99986581"/>
<dbReference type="InterPro" id="IPR029044">
    <property type="entry name" value="Nucleotide-diphossugar_trans"/>
</dbReference>
<name>A0A1I0PZD2_9BACT</name>
<dbReference type="CDD" id="cd00761">
    <property type="entry name" value="Glyco_tranf_GTA_type"/>
    <property type="match status" value="1"/>
</dbReference>
<evidence type="ECO:0000313" key="3">
    <source>
        <dbReference type="Proteomes" id="UP000199437"/>
    </source>
</evidence>